<dbReference type="AlphaFoldDB" id="A0A1S4G1Y4"/>
<evidence type="ECO:0000256" key="5">
    <source>
        <dbReference type="ARBA" id="ARBA00022833"/>
    </source>
</evidence>
<dbReference type="InterPro" id="IPR012934">
    <property type="entry name" value="Znf_AD"/>
</dbReference>
<feature type="domain" description="C2H2-type" evidence="10">
    <location>
        <begin position="263"/>
        <end position="291"/>
    </location>
</feature>
<evidence type="ECO:0000256" key="7">
    <source>
        <dbReference type="ARBA" id="ARBA00023163"/>
    </source>
</evidence>
<evidence type="ECO:0000256" key="2">
    <source>
        <dbReference type="ARBA" id="ARBA00022723"/>
    </source>
</evidence>
<name>A0A1S4G1Y4_AEDAE</name>
<evidence type="ECO:0000256" key="6">
    <source>
        <dbReference type="ARBA" id="ARBA00023015"/>
    </source>
</evidence>
<dbReference type="Pfam" id="PF07776">
    <property type="entry name" value="zf-AD"/>
    <property type="match status" value="1"/>
</dbReference>
<dbReference type="FunFam" id="3.30.160.60:FF:000072">
    <property type="entry name" value="zinc finger protein 143 isoform X1"/>
    <property type="match status" value="1"/>
</dbReference>
<dbReference type="Pfam" id="PF13894">
    <property type="entry name" value="zf-C2H2_4"/>
    <property type="match status" value="1"/>
</dbReference>
<dbReference type="PROSITE" id="PS00028">
    <property type="entry name" value="ZINC_FINGER_C2H2_1"/>
    <property type="match status" value="11"/>
</dbReference>
<keyword evidence="6" id="KW-0805">Transcription regulation</keyword>
<keyword evidence="2" id="KW-0479">Metal-binding</keyword>
<dbReference type="PANTHER" id="PTHR24399:SF23">
    <property type="entry name" value="C2H2-TYPE DOMAIN-CONTAINING PROTEIN"/>
    <property type="match status" value="1"/>
</dbReference>
<feature type="domain" description="C2H2-type" evidence="10">
    <location>
        <begin position="519"/>
        <end position="546"/>
    </location>
</feature>
<dbReference type="KEGG" id="aag:5564030"/>
<dbReference type="Gene3D" id="3.30.160.60">
    <property type="entry name" value="Classic Zinc Finger"/>
    <property type="match status" value="7"/>
</dbReference>
<proteinExistence type="predicted"/>
<evidence type="ECO:0000256" key="3">
    <source>
        <dbReference type="ARBA" id="ARBA00022737"/>
    </source>
</evidence>
<feature type="domain" description="C2H2-type" evidence="10">
    <location>
        <begin position="547"/>
        <end position="574"/>
    </location>
</feature>
<organism evidence="11 12">
    <name type="scientific">Aedes aegypti</name>
    <name type="common">Yellowfever mosquito</name>
    <name type="synonym">Culex aegypti</name>
    <dbReference type="NCBI Taxonomy" id="7159"/>
    <lineage>
        <taxon>Eukaryota</taxon>
        <taxon>Metazoa</taxon>
        <taxon>Ecdysozoa</taxon>
        <taxon>Arthropoda</taxon>
        <taxon>Hexapoda</taxon>
        <taxon>Insecta</taxon>
        <taxon>Pterygota</taxon>
        <taxon>Neoptera</taxon>
        <taxon>Endopterygota</taxon>
        <taxon>Diptera</taxon>
        <taxon>Nematocera</taxon>
        <taxon>Culicoidea</taxon>
        <taxon>Culicidae</taxon>
        <taxon>Culicinae</taxon>
        <taxon>Aedini</taxon>
        <taxon>Aedes</taxon>
        <taxon>Stegomyia</taxon>
    </lineage>
</organism>
<dbReference type="SMART" id="SM00355">
    <property type="entry name" value="ZnF_C2H2"/>
    <property type="match status" value="13"/>
</dbReference>
<keyword evidence="3" id="KW-0677">Repeat</keyword>
<feature type="domain" description="C2H2-type" evidence="10">
    <location>
        <begin position="234"/>
        <end position="261"/>
    </location>
</feature>
<keyword evidence="7" id="KW-0804">Transcription</keyword>
<keyword evidence="4 9" id="KW-0863">Zinc-finger</keyword>
<evidence type="ECO:0000256" key="9">
    <source>
        <dbReference type="PROSITE-ProRule" id="PRU00042"/>
    </source>
</evidence>
<reference evidence="11" key="2">
    <citation type="journal article" date="2007" name="Science">
        <title>Genome sequence of Aedes aegypti, a major arbovirus vector.</title>
        <authorList>
            <person name="Nene V."/>
            <person name="Wortman J.R."/>
            <person name="Lawson D."/>
            <person name="Haas B."/>
            <person name="Kodira C."/>
            <person name="Tu Z.J."/>
            <person name="Loftus B."/>
            <person name="Xi Z."/>
            <person name="Megy K."/>
            <person name="Grabherr M."/>
            <person name="Ren Q."/>
            <person name="Zdobnov E.M."/>
            <person name="Lobo N.F."/>
            <person name="Campbell K.S."/>
            <person name="Brown S.E."/>
            <person name="Bonaldo M.F."/>
            <person name="Zhu J."/>
            <person name="Sinkins S.P."/>
            <person name="Hogenkamp D.G."/>
            <person name="Amedeo P."/>
            <person name="Arensburger P."/>
            <person name="Atkinson P.W."/>
            <person name="Bidwell S."/>
            <person name="Biedler J."/>
            <person name="Birney E."/>
            <person name="Bruggner R.V."/>
            <person name="Costas J."/>
            <person name="Coy M.R."/>
            <person name="Crabtree J."/>
            <person name="Crawford M."/>
            <person name="Debruyn B."/>
            <person name="Decaprio D."/>
            <person name="Eiglmeier K."/>
            <person name="Eisenstadt E."/>
            <person name="El-Dorry H."/>
            <person name="Gelbart W.M."/>
            <person name="Gomes S.L."/>
            <person name="Hammond M."/>
            <person name="Hannick L.I."/>
            <person name="Hogan J.R."/>
            <person name="Holmes M.H."/>
            <person name="Jaffe D."/>
            <person name="Johnston J.S."/>
            <person name="Kennedy R.C."/>
            <person name="Koo H."/>
            <person name="Kravitz S."/>
            <person name="Kriventseva E.V."/>
            <person name="Kulp D."/>
            <person name="Labutti K."/>
            <person name="Lee E."/>
            <person name="Li S."/>
            <person name="Lovin D.D."/>
            <person name="Mao C."/>
            <person name="Mauceli E."/>
            <person name="Menck C.F."/>
            <person name="Miller J.R."/>
            <person name="Montgomery P."/>
            <person name="Mori A."/>
            <person name="Nascimento A.L."/>
            <person name="Naveira H.F."/>
            <person name="Nusbaum C."/>
            <person name="O'leary S."/>
            <person name="Orvis J."/>
            <person name="Pertea M."/>
            <person name="Quesneville H."/>
            <person name="Reidenbach K.R."/>
            <person name="Rogers Y.H."/>
            <person name="Roth C.W."/>
            <person name="Schneider J.R."/>
            <person name="Schatz M."/>
            <person name="Shumway M."/>
            <person name="Stanke M."/>
            <person name="Stinson E.O."/>
            <person name="Tubio J.M."/>
            <person name="Vanzee J.P."/>
            <person name="Verjovski-Almeida S."/>
            <person name="Werner D."/>
            <person name="White O."/>
            <person name="Wyder S."/>
            <person name="Zeng Q."/>
            <person name="Zhao Q."/>
            <person name="Zhao Y."/>
            <person name="Hill C.A."/>
            <person name="Raikhel A.S."/>
            <person name="Soares M.B."/>
            <person name="Knudson D.L."/>
            <person name="Lee N.H."/>
            <person name="Galagan J."/>
            <person name="Salzberg S.L."/>
            <person name="Paulsen I.T."/>
            <person name="Dimopoulos G."/>
            <person name="Collins F.H."/>
            <person name="Birren B."/>
            <person name="Fraser-Liggett C.M."/>
            <person name="Severson D.W."/>
        </authorList>
    </citation>
    <scope>NUCLEOTIDE SEQUENCE [LARGE SCALE GENOMIC DNA]</scope>
    <source>
        <strain evidence="11">Liverpool</strain>
    </source>
</reference>
<feature type="domain" description="C2H2-type" evidence="10">
    <location>
        <begin position="346"/>
        <end position="373"/>
    </location>
</feature>
<feature type="domain" description="C2H2-type" evidence="10">
    <location>
        <begin position="389"/>
        <end position="411"/>
    </location>
</feature>
<dbReference type="Pfam" id="PF00096">
    <property type="entry name" value="zf-C2H2"/>
    <property type="match status" value="4"/>
</dbReference>
<evidence type="ECO:0000313" key="12">
    <source>
        <dbReference type="Proteomes" id="UP000682892"/>
    </source>
</evidence>
<dbReference type="SMART" id="SM00868">
    <property type="entry name" value="zf-AD"/>
    <property type="match status" value="1"/>
</dbReference>
<evidence type="ECO:0000256" key="8">
    <source>
        <dbReference type="ARBA" id="ARBA00023242"/>
    </source>
</evidence>
<dbReference type="OrthoDB" id="7761904at2759"/>
<protein>
    <submittedName>
        <fullName evidence="11">AAEL014291-PA</fullName>
    </submittedName>
</protein>
<accession>A0A1S4G1Y4</accession>
<keyword evidence="5" id="KW-0862">Zinc</keyword>
<feature type="domain" description="C2H2-type" evidence="10">
    <location>
        <begin position="436"/>
        <end position="459"/>
    </location>
</feature>
<dbReference type="Pfam" id="PF12874">
    <property type="entry name" value="zf-met"/>
    <property type="match status" value="1"/>
</dbReference>
<dbReference type="InterPro" id="IPR013087">
    <property type="entry name" value="Znf_C2H2_type"/>
</dbReference>
<dbReference type="HOGENOM" id="CLU_031828_0_0_1"/>
<dbReference type="OMA" id="NIHRESH"/>
<dbReference type="InterPro" id="IPR036236">
    <property type="entry name" value="Znf_C2H2_sf"/>
</dbReference>
<evidence type="ECO:0000256" key="4">
    <source>
        <dbReference type="ARBA" id="ARBA00022771"/>
    </source>
</evidence>
<keyword evidence="8" id="KW-0539">Nucleus</keyword>
<dbReference type="GO" id="GO:0001227">
    <property type="term" value="F:DNA-binding transcription repressor activity, RNA polymerase II-specific"/>
    <property type="evidence" value="ECO:0007669"/>
    <property type="project" value="TreeGrafter"/>
</dbReference>
<reference evidence="11" key="3">
    <citation type="submission" date="2012-09" db="EMBL/GenBank/DDBJ databases">
        <authorList>
            <consortium name="VectorBase"/>
        </authorList>
    </citation>
    <scope>NUCLEOTIDE SEQUENCE</scope>
    <source>
        <strain evidence="11">Liverpool</strain>
    </source>
</reference>
<dbReference type="SUPFAM" id="SSF57667">
    <property type="entry name" value="beta-beta-alpha zinc fingers"/>
    <property type="match status" value="5"/>
</dbReference>
<sequence length="614" mass="71394">MSTTFNYKDLLSYCCVCLKPMEPASETETVSPDFVDPQSGLTVAMMLHEVLLDSSYHELETPDSEGNGICKICFQRLQNIRLFRSQCTEVYGFYKTLLQAQSNDDQLSNLLADSISHDLRAHLFRLGVTSSENLDSDTLLSEIGCIKSEKDNALVEDLQNSPFISYEVEIDSPKFENYPDSEGSESSNNETLATIQRKEQASKAPRLTVCPVPDCQQQLVGNRYTDHLKEMHRYGCKQCGIILKLKHVMEKHVTSHSQNQPTVKCSFCERMFCNVAKMRCHARDVHLQQAANYECDQCGEMFERRKLLNIHRESHLPKNCAYCEYQFDHSNKLLYHVKRMHPTHLLRCNVCRRMFVTQALLDRHSKKHTESPFSEDSYQLLTLKNLPIFVCDQCEKQFTSEAHRLAHMTKHDPASRPKVVFKRRSKAELAKLEKKFKCDQCDACYRLPTSLETHLKTHSATFVCDICGAFFNNKSNLKQHITYKHTRNYRYFCEFCPKACATSSDLLRHRRVHTNERPYQCELCKARFKTNDGYRKHMRAHSGERIYRCDLCEKTFKDHCSLKTHKIAHTNEKAFKCFHCEQHFNVPRNRRRHILRAHPGLPTKLEQKESTEGT</sequence>
<dbReference type="GO" id="GO:0000978">
    <property type="term" value="F:RNA polymerase II cis-regulatory region sequence-specific DNA binding"/>
    <property type="evidence" value="ECO:0007669"/>
    <property type="project" value="TreeGrafter"/>
</dbReference>
<evidence type="ECO:0000313" key="11">
    <source>
        <dbReference type="EMBL" id="EAT33437.1"/>
    </source>
</evidence>
<feature type="domain" description="C2H2-type" evidence="10">
    <location>
        <begin position="491"/>
        <end position="518"/>
    </location>
</feature>
<feature type="domain" description="C2H2-type" evidence="10">
    <location>
        <begin position="293"/>
        <end position="315"/>
    </location>
</feature>
<evidence type="ECO:0000256" key="1">
    <source>
        <dbReference type="ARBA" id="ARBA00004123"/>
    </source>
</evidence>
<dbReference type="GO" id="GO:0008270">
    <property type="term" value="F:zinc ion binding"/>
    <property type="evidence" value="ECO:0007669"/>
    <property type="project" value="UniProtKB-KW"/>
</dbReference>
<dbReference type="PANTHER" id="PTHR24399">
    <property type="entry name" value="ZINC FINGER AND BTB DOMAIN-CONTAINING"/>
    <property type="match status" value="1"/>
</dbReference>
<dbReference type="EMBL" id="CH478241">
    <property type="protein sequence ID" value="EAT33437.1"/>
    <property type="molecule type" value="Genomic_DNA"/>
</dbReference>
<dbReference type="PROSITE" id="PS50157">
    <property type="entry name" value="ZINC_FINGER_C2H2_2"/>
    <property type="match status" value="10"/>
</dbReference>
<gene>
    <name evidence="11" type="ORF">AaeL_AAEL014291</name>
</gene>
<comment type="subcellular location">
    <subcellularLocation>
        <location evidence="1">Nucleus</location>
    </subcellularLocation>
</comment>
<reference evidence="11" key="1">
    <citation type="submission" date="2005-10" db="EMBL/GenBank/DDBJ databases">
        <authorList>
            <person name="Loftus B.J."/>
            <person name="Nene V.M."/>
            <person name="Hannick L.I."/>
            <person name="Bidwell S."/>
            <person name="Haas B."/>
            <person name="Amedeo P."/>
            <person name="Orvis J."/>
            <person name="Wortman J.R."/>
            <person name="White O.R."/>
            <person name="Salzberg S."/>
            <person name="Shumway M."/>
            <person name="Koo H."/>
            <person name="Zhao Y."/>
            <person name="Holmes M."/>
            <person name="Miller J."/>
            <person name="Schatz M."/>
            <person name="Pop M."/>
            <person name="Pai G."/>
            <person name="Utterback T."/>
            <person name="Rogers Y.-H."/>
            <person name="Kravitz S."/>
            <person name="Fraser C.M."/>
        </authorList>
    </citation>
    <scope>NUCLEOTIDE SEQUENCE</scope>
    <source>
        <strain evidence="11">Liverpool</strain>
    </source>
</reference>
<feature type="domain" description="C2H2-type" evidence="10">
    <location>
        <begin position="462"/>
        <end position="490"/>
    </location>
</feature>
<dbReference type="Proteomes" id="UP000682892">
    <property type="component" value="Unassembled WGS sequence"/>
</dbReference>
<evidence type="ECO:0000259" key="10">
    <source>
        <dbReference type="PROSITE" id="PS50157"/>
    </source>
</evidence>
<dbReference type="GO" id="GO:0005654">
    <property type="term" value="C:nucleoplasm"/>
    <property type="evidence" value="ECO:0007669"/>
    <property type="project" value="TreeGrafter"/>
</dbReference>